<dbReference type="SUPFAM" id="SSF53448">
    <property type="entry name" value="Nucleotide-diphospho-sugar transferases"/>
    <property type="match status" value="1"/>
</dbReference>
<dbReference type="Proteomes" id="UP000006100">
    <property type="component" value="Chromosome"/>
</dbReference>
<protein>
    <submittedName>
        <fullName evidence="2">Glycosyl transferase family protein</fullName>
    </submittedName>
</protein>
<organism evidence="2 3">
    <name type="scientific">Candidatus Nitrosopumilus sediminis</name>
    <dbReference type="NCBI Taxonomy" id="1229909"/>
    <lineage>
        <taxon>Archaea</taxon>
        <taxon>Nitrososphaerota</taxon>
        <taxon>Nitrososphaeria</taxon>
        <taxon>Nitrosopumilales</taxon>
        <taxon>Nitrosopumilaceae</taxon>
        <taxon>Nitrosopumilus</taxon>
    </lineage>
</organism>
<dbReference type="PANTHER" id="PTHR22916">
    <property type="entry name" value="GLYCOSYLTRANSFERASE"/>
    <property type="match status" value="1"/>
</dbReference>
<evidence type="ECO:0000313" key="3">
    <source>
        <dbReference type="Proteomes" id="UP000006100"/>
    </source>
</evidence>
<evidence type="ECO:0000313" key="2">
    <source>
        <dbReference type="EMBL" id="AFS83784.1"/>
    </source>
</evidence>
<dbReference type="InterPro" id="IPR001173">
    <property type="entry name" value="Glyco_trans_2-like"/>
</dbReference>
<dbReference type="Gene3D" id="3.90.550.10">
    <property type="entry name" value="Spore Coat Polysaccharide Biosynthesis Protein SpsA, Chain A"/>
    <property type="match status" value="1"/>
</dbReference>
<sequence>MQELHKISIGLPVFNGEKFLKKRIESILSQTFTDFKLIISDNASTDSTQKICKEYLKTDNRISYIRQKKNIGIWENFNFVLQQANSEFFVWVAVDDLWLPEFLEKNFLILKTDESLIGSISKVSTKKIIPSKINSLNIDSNFYKFRQKILNSIRNYDSIPLTKDYNKKVRTLLKNSPYVMLYSIFRTNVLKKSMIPRSFVALDVALLLNLLKFGDIQVIDQPLLERFPVGEGSKGILSLAKNQNRNKLGIIFPHYPITIWSMKNIGFKNFLKNIDHYILLNLGSEFFLIIDVIRNLTSKNKKSNTLNNEVKM</sequence>
<dbReference type="HOGENOM" id="CLU_025996_16_2_2"/>
<dbReference type="Pfam" id="PF00535">
    <property type="entry name" value="Glycos_transf_2"/>
    <property type="match status" value="1"/>
</dbReference>
<proteinExistence type="predicted"/>
<dbReference type="AlphaFoldDB" id="K0BEB5"/>
<name>K0BEB5_9ARCH</name>
<keyword evidence="3" id="KW-1185">Reference proteome</keyword>
<dbReference type="InterPro" id="IPR029044">
    <property type="entry name" value="Nucleotide-diphossugar_trans"/>
</dbReference>
<gene>
    <name evidence="2" type="ORF">NSED_09990</name>
</gene>
<dbReference type="OrthoDB" id="46222at2157"/>
<keyword evidence="2" id="KW-0808">Transferase</keyword>
<reference evidence="2 3" key="1">
    <citation type="journal article" date="2012" name="J. Bacteriol.">
        <title>Draft Genome Sequence of an Ammonia-Oxidizing Archaeon, "Candidatus Nitrosopumilus sediminis" AR2, from Svalbard in the Arctic Circle.</title>
        <authorList>
            <person name="Park S.J."/>
            <person name="Kim J.G."/>
            <person name="Jung M.Y."/>
            <person name="Kim S.J."/>
            <person name="Cha I.T."/>
            <person name="Ghai R."/>
            <person name="Martin-Cuadrado A.B."/>
            <person name="Rodriguez-Valera F."/>
            <person name="Rhee S.K."/>
        </authorList>
    </citation>
    <scope>NUCLEOTIDE SEQUENCE [LARGE SCALE GENOMIC DNA]</scope>
    <source>
        <strain evidence="2 3">AR2</strain>
    </source>
</reference>
<evidence type="ECO:0000259" key="1">
    <source>
        <dbReference type="Pfam" id="PF00535"/>
    </source>
</evidence>
<dbReference type="KEGG" id="nir:NSED_09990"/>
<dbReference type="EMBL" id="CP003843">
    <property type="protein sequence ID" value="AFS83784.1"/>
    <property type="molecule type" value="Genomic_DNA"/>
</dbReference>
<dbReference type="GO" id="GO:0016740">
    <property type="term" value="F:transferase activity"/>
    <property type="evidence" value="ECO:0007669"/>
    <property type="project" value="UniProtKB-KW"/>
</dbReference>
<dbReference type="eggNOG" id="arCOG01381">
    <property type="taxonomic scope" value="Archaea"/>
</dbReference>
<dbReference type="STRING" id="1229909.NSED_09990"/>
<feature type="domain" description="Glycosyltransferase 2-like" evidence="1">
    <location>
        <begin position="8"/>
        <end position="126"/>
    </location>
</feature>
<dbReference type="PANTHER" id="PTHR22916:SF56">
    <property type="entry name" value="GLYCOSYL TRANSFERASE"/>
    <property type="match status" value="1"/>
</dbReference>
<dbReference type="PATRIC" id="fig|1229909.8.peg.2175"/>
<dbReference type="CDD" id="cd00761">
    <property type="entry name" value="Glyco_tranf_GTA_type"/>
    <property type="match status" value="1"/>
</dbReference>
<accession>K0BEB5</accession>